<dbReference type="OrthoDB" id="3946385at2759"/>
<feature type="region of interest" description="Disordered" evidence="1">
    <location>
        <begin position="1"/>
        <end position="169"/>
    </location>
</feature>
<protein>
    <submittedName>
        <fullName evidence="2">Uncharacterized protein</fullName>
    </submittedName>
</protein>
<evidence type="ECO:0000313" key="3">
    <source>
        <dbReference type="Proteomes" id="UP000250266"/>
    </source>
</evidence>
<feature type="compositionally biased region" description="Basic and acidic residues" evidence="1">
    <location>
        <begin position="266"/>
        <end position="281"/>
    </location>
</feature>
<evidence type="ECO:0000313" key="2">
    <source>
        <dbReference type="EMBL" id="OCK80731.1"/>
    </source>
</evidence>
<feature type="compositionally biased region" description="Basic residues" evidence="1">
    <location>
        <begin position="122"/>
        <end position="132"/>
    </location>
</feature>
<feature type="compositionally biased region" description="Polar residues" evidence="1">
    <location>
        <begin position="44"/>
        <end position="53"/>
    </location>
</feature>
<dbReference type="EMBL" id="KV744948">
    <property type="protein sequence ID" value="OCK80731.1"/>
    <property type="molecule type" value="Genomic_DNA"/>
</dbReference>
<feature type="region of interest" description="Disordered" evidence="1">
    <location>
        <begin position="329"/>
        <end position="353"/>
    </location>
</feature>
<reference evidence="2 3" key="1">
    <citation type="journal article" date="2016" name="Nat. Commun.">
        <title>Ectomycorrhizal ecology is imprinted in the genome of the dominant symbiotic fungus Cenococcum geophilum.</title>
        <authorList>
            <consortium name="DOE Joint Genome Institute"/>
            <person name="Peter M."/>
            <person name="Kohler A."/>
            <person name="Ohm R.A."/>
            <person name="Kuo A."/>
            <person name="Krutzmann J."/>
            <person name="Morin E."/>
            <person name="Arend M."/>
            <person name="Barry K.W."/>
            <person name="Binder M."/>
            <person name="Choi C."/>
            <person name="Clum A."/>
            <person name="Copeland A."/>
            <person name="Grisel N."/>
            <person name="Haridas S."/>
            <person name="Kipfer T."/>
            <person name="LaButti K."/>
            <person name="Lindquist E."/>
            <person name="Lipzen A."/>
            <person name="Maire R."/>
            <person name="Meier B."/>
            <person name="Mihaltcheva S."/>
            <person name="Molinier V."/>
            <person name="Murat C."/>
            <person name="Poggeler S."/>
            <person name="Quandt C.A."/>
            <person name="Sperisen C."/>
            <person name="Tritt A."/>
            <person name="Tisserant E."/>
            <person name="Crous P.W."/>
            <person name="Henrissat B."/>
            <person name="Nehls U."/>
            <person name="Egli S."/>
            <person name="Spatafora J.W."/>
            <person name="Grigoriev I.V."/>
            <person name="Martin F.M."/>
        </authorList>
    </citation>
    <scope>NUCLEOTIDE SEQUENCE [LARGE SCALE GENOMIC DNA]</scope>
    <source>
        <strain evidence="2 3">CBS 459.81</strain>
    </source>
</reference>
<accession>A0A8E2EB12</accession>
<feature type="compositionally biased region" description="Basic and acidic residues" evidence="1">
    <location>
        <begin position="98"/>
        <end position="116"/>
    </location>
</feature>
<organism evidence="2 3">
    <name type="scientific">Lepidopterella palustris CBS 459.81</name>
    <dbReference type="NCBI Taxonomy" id="1314670"/>
    <lineage>
        <taxon>Eukaryota</taxon>
        <taxon>Fungi</taxon>
        <taxon>Dikarya</taxon>
        <taxon>Ascomycota</taxon>
        <taxon>Pezizomycotina</taxon>
        <taxon>Dothideomycetes</taxon>
        <taxon>Pleosporomycetidae</taxon>
        <taxon>Mytilinidiales</taxon>
        <taxon>Argynnaceae</taxon>
        <taxon>Lepidopterella</taxon>
    </lineage>
</organism>
<feature type="region of interest" description="Disordered" evidence="1">
    <location>
        <begin position="374"/>
        <end position="414"/>
    </location>
</feature>
<gene>
    <name evidence="2" type="ORF">K432DRAFT_381950</name>
</gene>
<feature type="region of interest" description="Disordered" evidence="1">
    <location>
        <begin position="184"/>
        <end position="228"/>
    </location>
</feature>
<feature type="compositionally biased region" description="Pro residues" evidence="1">
    <location>
        <begin position="1"/>
        <end position="15"/>
    </location>
</feature>
<sequence length="414" mass="42839">MSALPQPPGPGPPSPQQSRRGPRKLAKAPPAPRNEGSAGGVLLPTSTAASVAQTPDAGTPTRPSRRRRPRKLNRDQPDTAAASGPSPEAGGIANNELEALKSRVRGLESKVEELYKTSRLVRSPRRRGKGRKNSSQVGMAAGGTGVGNEMAADAGVGAGAGETEGEEAELRRLENELEMARLDLANASSPTRPRVGRRVTSVDGDVEELPRIESPAVEEDGAGRDGKAVTLSGSYRIPLPASVSMADVKSIQNGISSAQSVARSFLDARKEKEKEKGGDRPKRPRRRNSATASGDVQEGGQSWGEWFGAYSMSISRAVQSIEADMAIEAAGQKNAPRRPVAGPRKASAPGNGIGVVEKSGTAAAASGFGAMAGRGDAGKGGKGGNEATRPPLKPRASNAAIARMSGEQVKTLMS</sequence>
<dbReference type="AlphaFoldDB" id="A0A8E2EB12"/>
<keyword evidence="3" id="KW-1185">Reference proteome</keyword>
<proteinExistence type="predicted"/>
<dbReference type="Proteomes" id="UP000250266">
    <property type="component" value="Unassembled WGS sequence"/>
</dbReference>
<feature type="compositionally biased region" description="Low complexity" evidence="1">
    <location>
        <begin position="80"/>
        <end position="93"/>
    </location>
</feature>
<name>A0A8E2EB12_9PEZI</name>
<feature type="region of interest" description="Disordered" evidence="1">
    <location>
        <begin position="262"/>
        <end position="302"/>
    </location>
</feature>
<evidence type="ECO:0000256" key="1">
    <source>
        <dbReference type="SAM" id="MobiDB-lite"/>
    </source>
</evidence>